<evidence type="ECO:0000313" key="2">
    <source>
        <dbReference type="EMBL" id="KAG0592685.1"/>
    </source>
</evidence>
<feature type="signal peptide" evidence="1">
    <location>
        <begin position="1"/>
        <end position="18"/>
    </location>
</feature>
<sequence>MVMHALYVFCNLFCSLHASCVPRVYDRSVLVYLFCMGFKFMGVDVLGAWS</sequence>
<evidence type="ECO:0000313" key="3">
    <source>
        <dbReference type="Proteomes" id="UP000822688"/>
    </source>
</evidence>
<protein>
    <submittedName>
        <fullName evidence="2">Uncharacterized protein</fullName>
    </submittedName>
</protein>
<feature type="chain" id="PRO_5035783649" evidence="1">
    <location>
        <begin position="19"/>
        <end position="50"/>
    </location>
</feature>
<gene>
    <name evidence="2" type="ORF">KC19_1G272800</name>
</gene>
<dbReference type="AlphaFoldDB" id="A0A8T0JB17"/>
<name>A0A8T0JB17_CERPU</name>
<keyword evidence="1" id="KW-0732">Signal</keyword>
<keyword evidence="3" id="KW-1185">Reference proteome</keyword>
<proteinExistence type="predicted"/>
<reference evidence="2" key="1">
    <citation type="submission" date="2020-06" db="EMBL/GenBank/DDBJ databases">
        <title>WGS assembly of Ceratodon purpureus strain R40.</title>
        <authorList>
            <person name="Carey S.B."/>
            <person name="Jenkins J."/>
            <person name="Shu S."/>
            <person name="Lovell J.T."/>
            <person name="Sreedasyam A."/>
            <person name="Maumus F."/>
            <person name="Tiley G.P."/>
            <person name="Fernandez-Pozo N."/>
            <person name="Barry K."/>
            <person name="Chen C."/>
            <person name="Wang M."/>
            <person name="Lipzen A."/>
            <person name="Daum C."/>
            <person name="Saski C.A."/>
            <person name="Payton A.C."/>
            <person name="Mcbreen J.C."/>
            <person name="Conrad R.E."/>
            <person name="Kollar L.M."/>
            <person name="Olsson S."/>
            <person name="Huttunen S."/>
            <person name="Landis J.B."/>
            <person name="Wickett N.J."/>
            <person name="Johnson M.G."/>
            <person name="Rensing S.A."/>
            <person name="Grimwood J."/>
            <person name="Schmutz J."/>
            <person name="Mcdaniel S.F."/>
        </authorList>
    </citation>
    <scope>NUCLEOTIDE SEQUENCE</scope>
    <source>
        <strain evidence="2">R40</strain>
    </source>
</reference>
<evidence type="ECO:0000256" key="1">
    <source>
        <dbReference type="SAM" id="SignalP"/>
    </source>
</evidence>
<comment type="caution">
    <text evidence="2">The sequence shown here is derived from an EMBL/GenBank/DDBJ whole genome shotgun (WGS) entry which is preliminary data.</text>
</comment>
<dbReference type="EMBL" id="CM026421">
    <property type="protein sequence ID" value="KAG0592685.1"/>
    <property type="molecule type" value="Genomic_DNA"/>
</dbReference>
<accession>A0A8T0JB17</accession>
<organism evidence="2 3">
    <name type="scientific">Ceratodon purpureus</name>
    <name type="common">Fire moss</name>
    <name type="synonym">Dicranum purpureum</name>
    <dbReference type="NCBI Taxonomy" id="3225"/>
    <lineage>
        <taxon>Eukaryota</taxon>
        <taxon>Viridiplantae</taxon>
        <taxon>Streptophyta</taxon>
        <taxon>Embryophyta</taxon>
        <taxon>Bryophyta</taxon>
        <taxon>Bryophytina</taxon>
        <taxon>Bryopsida</taxon>
        <taxon>Dicranidae</taxon>
        <taxon>Pseudoditrichales</taxon>
        <taxon>Ditrichaceae</taxon>
        <taxon>Ceratodon</taxon>
    </lineage>
</organism>
<dbReference type="Proteomes" id="UP000822688">
    <property type="component" value="Chromosome 1"/>
</dbReference>